<organism evidence="1 2">
    <name type="scientific">Riccia fluitans</name>
    <dbReference type="NCBI Taxonomy" id="41844"/>
    <lineage>
        <taxon>Eukaryota</taxon>
        <taxon>Viridiplantae</taxon>
        <taxon>Streptophyta</taxon>
        <taxon>Embryophyta</taxon>
        <taxon>Marchantiophyta</taxon>
        <taxon>Marchantiopsida</taxon>
        <taxon>Marchantiidae</taxon>
        <taxon>Marchantiales</taxon>
        <taxon>Ricciaceae</taxon>
        <taxon>Riccia</taxon>
    </lineage>
</organism>
<protein>
    <recommendedName>
        <fullName evidence="3">DUF1618 domain-containing protein</fullName>
    </recommendedName>
</protein>
<dbReference type="PANTHER" id="PTHR31672:SF2">
    <property type="entry name" value="F-BOX DOMAIN-CONTAINING PROTEIN"/>
    <property type="match status" value="1"/>
</dbReference>
<dbReference type="PANTHER" id="PTHR31672">
    <property type="entry name" value="BNACNNG10540D PROTEIN"/>
    <property type="match status" value="1"/>
</dbReference>
<dbReference type="InterPro" id="IPR050796">
    <property type="entry name" value="SCF_F-box_component"/>
</dbReference>
<gene>
    <name evidence="1" type="ORF">R1flu_018634</name>
</gene>
<sequence>MSSVCHEWPTYCPSFLSRKGELIGFDRSDGAWHRLKFDAIDRLNVDNAIGLCGPAPAWALDGVLLCTLNETDDGMNATVVNLLSGKQRVIPCPVLEGQCIPVISSFGMEDYQLVLLLLEVEEGFEPLLRTCMFDSRSNSWVQNFPDLPRFPGRLSRNVVSRILAGDGVSFTYTCMDGSLYWCYRRKKHRTFCVVRTSLEDGYEEHTPPVTLAIEYRGISESFTCDLLKSGSRIIIVVSFRYNESHIWHVGACIYELDKLQFKLVKLTRSPTNLWPDHRKRRTASLLTEFHSALELKSAADDEYIYLCDEQLSAYHLEKDTWSSHGSLPAALHEQCDNEKLCEIHSIRFQPSLNPFAVP</sequence>
<dbReference type="Proteomes" id="UP001605036">
    <property type="component" value="Unassembled WGS sequence"/>
</dbReference>
<dbReference type="AlphaFoldDB" id="A0ABD1ZGE1"/>
<reference evidence="1 2" key="1">
    <citation type="submission" date="2024-09" db="EMBL/GenBank/DDBJ databases">
        <title>Chromosome-scale assembly of Riccia fluitans.</title>
        <authorList>
            <person name="Paukszto L."/>
            <person name="Sawicki J."/>
            <person name="Karawczyk K."/>
            <person name="Piernik-Szablinska J."/>
            <person name="Szczecinska M."/>
            <person name="Mazdziarz M."/>
        </authorList>
    </citation>
    <scope>NUCLEOTIDE SEQUENCE [LARGE SCALE GENOMIC DNA]</scope>
    <source>
        <strain evidence="1">Rf_01</strain>
        <tissue evidence="1">Aerial parts of the thallus</tissue>
    </source>
</reference>
<evidence type="ECO:0000313" key="2">
    <source>
        <dbReference type="Proteomes" id="UP001605036"/>
    </source>
</evidence>
<accession>A0ABD1ZGE1</accession>
<proteinExistence type="predicted"/>
<dbReference type="EMBL" id="JBHFFA010000001">
    <property type="protein sequence ID" value="KAL2650506.1"/>
    <property type="molecule type" value="Genomic_DNA"/>
</dbReference>
<evidence type="ECO:0008006" key="3">
    <source>
        <dbReference type="Google" id="ProtNLM"/>
    </source>
</evidence>
<comment type="caution">
    <text evidence="1">The sequence shown here is derived from an EMBL/GenBank/DDBJ whole genome shotgun (WGS) entry which is preliminary data.</text>
</comment>
<evidence type="ECO:0000313" key="1">
    <source>
        <dbReference type="EMBL" id="KAL2650506.1"/>
    </source>
</evidence>
<keyword evidence="2" id="KW-1185">Reference proteome</keyword>
<name>A0ABD1ZGE1_9MARC</name>